<dbReference type="NCBIfam" id="NF004863">
    <property type="entry name" value="PRK06223.1"/>
    <property type="match status" value="1"/>
</dbReference>
<dbReference type="Proteomes" id="UP000621454">
    <property type="component" value="Unassembled WGS sequence"/>
</dbReference>
<evidence type="ECO:0000259" key="8">
    <source>
        <dbReference type="Pfam" id="PF00056"/>
    </source>
</evidence>
<evidence type="ECO:0000256" key="4">
    <source>
        <dbReference type="PIRSR" id="PIRSR000102-1"/>
    </source>
</evidence>
<dbReference type="InterPro" id="IPR036291">
    <property type="entry name" value="NAD(P)-bd_dom_sf"/>
</dbReference>
<name>A0A916T8F7_9ACTN</name>
<reference evidence="10" key="2">
    <citation type="submission" date="2020-09" db="EMBL/GenBank/DDBJ databases">
        <authorList>
            <person name="Sun Q."/>
            <person name="Zhou Y."/>
        </authorList>
    </citation>
    <scope>NUCLEOTIDE SEQUENCE</scope>
    <source>
        <strain evidence="10">CGMCC 1.12827</strain>
    </source>
</reference>
<dbReference type="InterPro" id="IPR001236">
    <property type="entry name" value="Lactate/malate_DH_N"/>
</dbReference>
<dbReference type="AlphaFoldDB" id="A0A916T8F7"/>
<dbReference type="InterPro" id="IPR001557">
    <property type="entry name" value="L-lactate/malate_DH"/>
</dbReference>
<feature type="binding site" evidence="5">
    <location>
        <position position="88"/>
    </location>
    <ligand>
        <name>substrate</name>
    </ligand>
</feature>
<dbReference type="Gene3D" id="3.90.110.10">
    <property type="entry name" value="Lactate dehydrogenase/glycoside hydrolase, family 4, C-terminal"/>
    <property type="match status" value="1"/>
</dbReference>
<dbReference type="PANTHER" id="PTHR43128:SF16">
    <property type="entry name" value="L-LACTATE DEHYDROGENASE"/>
    <property type="match status" value="1"/>
</dbReference>
<feature type="binding site" evidence="6">
    <location>
        <position position="95"/>
    </location>
    <ligand>
        <name>NAD(+)</name>
        <dbReference type="ChEBI" id="CHEBI:57540"/>
    </ligand>
</feature>
<dbReference type="EMBL" id="BMGC01000017">
    <property type="protein sequence ID" value="GGB35586.1"/>
    <property type="molecule type" value="Genomic_DNA"/>
</dbReference>
<comment type="similarity">
    <text evidence="1">Belongs to the LDH/MDH superfamily. LDH family.</text>
</comment>
<dbReference type="SUPFAM" id="SSF51735">
    <property type="entry name" value="NAD(P)-binding Rossmann-fold domains"/>
    <property type="match status" value="1"/>
</dbReference>
<gene>
    <name evidence="10" type="primary">mdh</name>
    <name evidence="10" type="ORF">GCM10011489_24530</name>
</gene>
<dbReference type="RefSeq" id="WP_188586882.1">
    <property type="nucleotide sequence ID" value="NZ_BMGC01000017.1"/>
</dbReference>
<keyword evidence="11" id="KW-1185">Reference proteome</keyword>
<evidence type="ECO:0000313" key="11">
    <source>
        <dbReference type="Proteomes" id="UP000621454"/>
    </source>
</evidence>
<evidence type="ECO:0000256" key="1">
    <source>
        <dbReference type="ARBA" id="ARBA00006054"/>
    </source>
</evidence>
<evidence type="ECO:0000256" key="2">
    <source>
        <dbReference type="ARBA" id="ARBA00023002"/>
    </source>
</evidence>
<feature type="domain" description="Lactate/malate dehydrogenase C-terminal" evidence="9">
    <location>
        <begin position="147"/>
        <end position="305"/>
    </location>
</feature>
<evidence type="ECO:0000256" key="6">
    <source>
        <dbReference type="PIRSR" id="PIRSR000102-3"/>
    </source>
</evidence>
<accession>A0A916T8F7</accession>
<dbReference type="PANTHER" id="PTHR43128">
    <property type="entry name" value="L-2-HYDROXYCARBOXYLATE DEHYDROGENASE (NAD(P)(+))"/>
    <property type="match status" value="1"/>
</dbReference>
<feature type="binding site" evidence="6">
    <location>
        <begin position="8"/>
        <end position="13"/>
    </location>
    <ligand>
        <name>NAD(+)</name>
        <dbReference type="ChEBI" id="CHEBI:57540"/>
    </ligand>
</feature>
<evidence type="ECO:0000313" key="10">
    <source>
        <dbReference type="EMBL" id="GGB35586.1"/>
    </source>
</evidence>
<feature type="binding site" evidence="5">
    <location>
        <position position="82"/>
    </location>
    <ligand>
        <name>substrate</name>
    </ligand>
</feature>
<feature type="binding site" evidence="6">
    <location>
        <begin position="118"/>
        <end position="120"/>
    </location>
    <ligand>
        <name>NAD(+)</name>
        <dbReference type="ChEBI" id="CHEBI:57540"/>
    </ligand>
</feature>
<dbReference type="InterPro" id="IPR015955">
    <property type="entry name" value="Lactate_DH/Glyco_Ohase_4_C"/>
</dbReference>
<keyword evidence="3 6" id="KW-0520">NAD</keyword>
<dbReference type="SUPFAM" id="SSF56327">
    <property type="entry name" value="LDH C-terminal domain-like"/>
    <property type="match status" value="1"/>
</dbReference>
<proteinExistence type="inferred from homology"/>
<comment type="caution">
    <text evidence="10">The sequence shown here is derived from an EMBL/GenBank/DDBJ whole genome shotgun (WGS) entry which is preliminary data.</text>
</comment>
<feature type="binding site" evidence="6">
    <location>
        <position position="33"/>
    </location>
    <ligand>
        <name>NAD(+)</name>
        <dbReference type="ChEBI" id="CHEBI:57540"/>
    </ligand>
</feature>
<dbReference type="PRINTS" id="PR00086">
    <property type="entry name" value="LLDHDRGNASE"/>
</dbReference>
<dbReference type="Pfam" id="PF02866">
    <property type="entry name" value="Ldh_1_C"/>
    <property type="match status" value="1"/>
</dbReference>
<keyword evidence="2 7" id="KW-0560">Oxidoreductase</keyword>
<feature type="active site" description="Proton acceptor" evidence="4">
    <location>
        <position position="175"/>
    </location>
</feature>
<feature type="binding site" evidence="5">
    <location>
        <position position="120"/>
    </location>
    <ligand>
        <name>substrate</name>
    </ligand>
</feature>
<protein>
    <submittedName>
        <fullName evidence="10">Malate dehydrogenase</fullName>
    </submittedName>
</protein>
<organism evidence="10 11">
    <name type="scientific">Gordonia jinhuaensis</name>
    <dbReference type="NCBI Taxonomy" id="1517702"/>
    <lineage>
        <taxon>Bacteria</taxon>
        <taxon>Bacillati</taxon>
        <taxon>Actinomycetota</taxon>
        <taxon>Actinomycetes</taxon>
        <taxon>Mycobacteriales</taxon>
        <taxon>Gordoniaceae</taxon>
        <taxon>Gordonia</taxon>
    </lineage>
</organism>
<dbReference type="InterPro" id="IPR022383">
    <property type="entry name" value="Lactate/malate_DH_C"/>
</dbReference>
<dbReference type="Pfam" id="PF00056">
    <property type="entry name" value="Ldh_1_N"/>
    <property type="match status" value="1"/>
</dbReference>
<dbReference type="Gene3D" id="3.40.50.720">
    <property type="entry name" value="NAD(P)-binding Rossmann-like Domain"/>
    <property type="match status" value="1"/>
</dbReference>
<reference evidence="10" key="1">
    <citation type="journal article" date="2014" name="Int. J. Syst. Evol. Microbiol.">
        <title>Complete genome sequence of Corynebacterium casei LMG S-19264T (=DSM 44701T), isolated from a smear-ripened cheese.</title>
        <authorList>
            <consortium name="US DOE Joint Genome Institute (JGI-PGF)"/>
            <person name="Walter F."/>
            <person name="Albersmeier A."/>
            <person name="Kalinowski J."/>
            <person name="Ruckert C."/>
        </authorList>
    </citation>
    <scope>NUCLEOTIDE SEQUENCE</scope>
    <source>
        <strain evidence="10">CGMCC 1.12827</strain>
    </source>
</reference>
<dbReference type="GO" id="GO:0004459">
    <property type="term" value="F:L-lactate dehydrogenase (NAD+) activity"/>
    <property type="evidence" value="ECO:0007669"/>
    <property type="project" value="TreeGrafter"/>
</dbReference>
<dbReference type="GO" id="GO:0006089">
    <property type="term" value="P:lactate metabolic process"/>
    <property type="evidence" value="ECO:0007669"/>
    <property type="project" value="TreeGrafter"/>
</dbReference>
<evidence type="ECO:0000256" key="5">
    <source>
        <dbReference type="PIRSR" id="PIRSR000102-2"/>
    </source>
</evidence>
<evidence type="ECO:0000259" key="9">
    <source>
        <dbReference type="Pfam" id="PF02866"/>
    </source>
</evidence>
<evidence type="ECO:0000256" key="7">
    <source>
        <dbReference type="RuleBase" id="RU003369"/>
    </source>
</evidence>
<feature type="domain" description="Lactate/malate dehydrogenase N-terminal" evidence="8">
    <location>
        <begin position="3"/>
        <end position="142"/>
    </location>
</feature>
<dbReference type="PIRSF" id="PIRSF000102">
    <property type="entry name" value="Lac_mal_DH"/>
    <property type="match status" value="1"/>
</dbReference>
<evidence type="ECO:0000256" key="3">
    <source>
        <dbReference type="ARBA" id="ARBA00023027"/>
    </source>
</evidence>
<sequence>MSRVTVIGAGNVGTIAGMSLAASGRFDEVVLVDNAGGRAAGIALDITHSGPLLGFSTRVRGERTVAEAGASEYVIITAGRARTPGMGRADLVGVNAAIVGDLAAQVAQVSPGAVIVVVTNPVDEMTQHVQAVTGFPTERVIGMAGLLDSARFRALTALEAKVTNEEVSAIALGSHGDEMVLPLSQATIDGRPILDVLDADTVDGLVDRARNSGGEVVGLLGNGSAFVAPGTSAARMVLDMAGGFGRSAVAGETISATVAPSGQYGIDGGYVGLPVRLGPTGVAEIVELDLSDDELTQLRSAAAAIAERVSAM</sequence>
<feature type="binding site" evidence="5">
    <location>
        <position position="151"/>
    </location>
    <ligand>
        <name>substrate</name>
    </ligand>
</feature>